<gene>
    <name evidence="2" type="ORF">CBP31_06765</name>
</gene>
<keyword evidence="1" id="KW-0732">Signal</keyword>
<organism evidence="2 3">
    <name type="scientific">Oceanisphaera profunda</name>
    <dbReference type="NCBI Taxonomy" id="1416627"/>
    <lineage>
        <taxon>Bacteria</taxon>
        <taxon>Pseudomonadati</taxon>
        <taxon>Pseudomonadota</taxon>
        <taxon>Gammaproteobacteria</taxon>
        <taxon>Aeromonadales</taxon>
        <taxon>Aeromonadaceae</taxon>
        <taxon>Oceanisphaera</taxon>
    </lineage>
</organism>
<feature type="signal peptide" evidence="1">
    <location>
        <begin position="1"/>
        <end position="18"/>
    </location>
</feature>
<keyword evidence="3" id="KW-1185">Reference proteome</keyword>
<evidence type="ECO:0000313" key="2">
    <source>
        <dbReference type="EMBL" id="ART82357.1"/>
    </source>
</evidence>
<dbReference type="RefSeq" id="WP_227875178.1">
    <property type="nucleotide sequence ID" value="NZ_CP021377.1"/>
</dbReference>
<dbReference type="Pfam" id="PF07027">
    <property type="entry name" value="DUF1318"/>
    <property type="match status" value="1"/>
</dbReference>
<accession>A0A1Y0D565</accession>
<evidence type="ECO:0000256" key="1">
    <source>
        <dbReference type="SAM" id="SignalP"/>
    </source>
</evidence>
<dbReference type="Proteomes" id="UP000243937">
    <property type="component" value="Chromosome"/>
</dbReference>
<dbReference type="EMBL" id="CP021377">
    <property type="protein sequence ID" value="ART82357.1"/>
    <property type="molecule type" value="Genomic_DNA"/>
</dbReference>
<feature type="chain" id="PRO_5013276606" description="DUF1318 domain-containing protein" evidence="1">
    <location>
        <begin position="19"/>
        <end position="104"/>
    </location>
</feature>
<dbReference type="PIRSF" id="PIRSF025560">
    <property type="entry name" value="UCP025560"/>
    <property type="match status" value="1"/>
</dbReference>
<evidence type="ECO:0000313" key="3">
    <source>
        <dbReference type="Proteomes" id="UP000243937"/>
    </source>
</evidence>
<proteinExistence type="predicted"/>
<protein>
    <recommendedName>
        <fullName evidence="4">DUF1318 domain-containing protein</fullName>
    </recommendedName>
</protein>
<dbReference type="InterPro" id="IPR008309">
    <property type="entry name" value="YdbL"/>
</dbReference>
<evidence type="ECO:0008006" key="4">
    <source>
        <dbReference type="Google" id="ProtNLM"/>
    </source>
</evidence>
<sequence>MRWLIIMFAAVLSVSAWALDLQQAKQQGLVGEQLNGLVGVVRGGGEVTAVANDINRKRLSSYQDIAQRTGTSLTVVQSRAGQYNIERTQAGDYIQLADGSWRKK</sequence>
<name>A0A1Y0D565_9GAMM</name>
<dbReference type="KEGG" id="opf:CBP31_06765"/>
<reference evidence="2 3" key="1">
    <citation type="journal article" date="2014" name="Int. J. Syst. Evol. Microbiol.">
        <title>Oceanisphaera profunda sp. nov., a marine bacterium isolated from deep-sea sediment, and emended description of the genus Oceanisphaera.</title>
        <authorList>
            <person name="Xu Z."/>
            <person name="Zhang X.Y."/>
            <person name="Su H.N."/>
            <person name="Yu Z.C."/>
            <person name="Liu C."/>
            <person name="Li H."/>
            <person name="Chen X.L."/>
            <person name="Song X.Y."/>
            <person name="Xie B.B."/>
            <person name="Qin Q.L."/>
            <person name="Zhou B.C."/>
            <person name="Shi M."/>
            <person name="Huang Y."/>
            <person name="Zhang Y.Z."/>
        </authorList>
    </citation>
    <scope>NUCLEOTIDE SEQUENCE [LARGE SCALE GENOMIC DNA]</scope>
    <source>
        <strain evidence="2 3">SM1222</strain>
    </source>
</reference>
<dbReference type="AlphaFoldDB" id="A0A1Y0D565"/>